<keyword evidence="5" id="KW-0812">Transmembrane</keyword>
<dbReference type="CDD" id="cd11386">
    <property type="entry name" value="MCP_signal"/>
    <property type="match status" value="1"/>
</dbReference>
<keyword evidence="5" id="KW-1133">Transmembrane helix</keyword>
<dbReference type="CDD" id="cd12913">
    <property type="entry name" value="PDC1_MCP_like"/>
    <property type="match status" value="1"/>
</dbReference>
<proteinExistence type="inferred from homology"/>
<dbReference type="EMBL" id="DRGM01000027">
    <property type="protein sequence ID" value="HEA15294.1"/>
    <property type="molecule type" value="Genomic_DNA"/>
</dbReference>
<dbReference type="Proteomes" id="UP000886188">
    <property type="component" value="Unassembled WGS sequence"/>
</dbReference>
<evidence type="ECO:0000256" key="3">
    <source>
        <dbReference type="ARBA" id="ARBA00029447"/>
    </source>
</evidence>
<dbReference type="InterPro" id="IPR029151">
    <property type="entry name" value="Sensor-like_sf"/>
</dbReference>
<gene>
    <name evidence="8" type="ORF">ENH88_02330</name>
</gene>
<evidence type="ECO:0000259" key="7">
    <source>
        <dbReference type="PROSITE" id="PS50885"/>
    </source>
</evidence>
<dbReference type="PROSITE" id="PS50111">
    <property type="entry name" value="CHEMOTAXIS_TRANSDUC_2"/>
    <property type="match status" value="1"/>
</dbReference>
<feature type="transmembrane region" description="Helical" evidence="5">
    <location>
        <begin position="307"/>
        <end position="327"/>
    </location>
</feature>
<dbReference type="InterPro" id="IPR004089">
    <property type="entry name" value="MCPsignal_dom"/>
</dbReference>
<sequence>MLIQKKMYLGSFLLLLFALIILSGIMQLVVTPIIKNDAISSAKLQAKVIGESLAKDLAKSATLTQSLAVVAETLPLQQAAFIENIAPLIASGKGIAGGGIWPEPNKMLPSAEKASLFWAKTGNGQYKLLDDYNQPDSSAYQQESWYKNAIKANRGECVWSEAYVDTVSNVPMVTCSVKIIRDNQFWGVATLDVDLASIESSLLAENNATGTYNFILDSAEQLVSIPSIRNTNLAMMSLTQVASKDSSLKPLVSALQNGNTTVAEFASGVVKNDQSILVTYSLAAQNWRSGVIIPAAIAKKTVNTLTYYLYSSFIALILAFVSVLLIFGNRLVQQINTTTEQVRMLVQGRTNSKLAVRGSDEMSHLCVAINDYGDHLIKILEQIQAEAAAVKNNAEAMDNLSNNSQIRTQELMEENNMLAEAINEMSIAASSASQDVLSVADITTQSADLVNSGFDVIEKNAESIQLLFDKLTESSDAISRIAQDSKQVGSVLDVIMNISEQTNLLALNAAIEAARAGESGRGFAVVADEVRTLAHRTQQSAGEIETMISQLQEAASRGVNVIGQCREYSEVVNERSATTRAQYESIVTAFNDIKERSSSIAVATEEQSQVTENVKNLAERIREISVQNASDAEEFRSVSKDSNSQAQRLYQISQQ</sequence>
<evidence type="ECO:0000256" key="1">
    <source>
        <dbReference type="ARBA" id="ARBA00004370"/>
    </source>
</evidence>
<organism evidence="8">
    <name type="scientific">Pseudoalteromonas prydzensis</name>
    <dbReference type="NCBI Taxonomy" id="182141"/>
    <lineage>
        <taxon>Bacteria</taxon>
        <taxon>Pseudomonadati</taxon>
        <taxon>Pseudomonadota</taxon>
        <taxon>Gammaproteobacteria</taxon>
        <taxon>Alteromonadales</taxon>
        <taxon>Pseudoalteromonadaceae</taxon>
        <taxon>Pseudoalteromonas</taxon>
    </lineage>
</organism>
<evidence type="ECO:0000256" key="2">
    <source>
        <dbReference type="ARBA" id="ARBA00023224"/>
    </source>
</evidence>
<reference evidence="8" key="1">
    <citation type="journal article" date="2020" name="mSystems">
        <title>Genome- and Community-Level Interaction Insights into Carbon Utilization and Element Cycling Functions of Hydrothermarchaeota in Hydrothermal Sediment.</title>
        <authorList>
            <person name="Zhou Z."/>
            <person name="Liu Y."/>
            <person name="Xu W."/>
            <person name="Pan J."/>
            <person name="Luo Z.H."/>
            <person name="Li M."/>
        </authorList>
    </citation>
    <scope>NUCLEOTIDE SEQUENCE [LARGE SCALE GENOMIC DNA]</scope>
    <source>
        <strain evidence="8">HyVt-346</strain>
    </source>
</reference>
<dbReference type="GO" id="GO:0007165">
    <property type="term" value="P:signal transduction"/>
    <property type="evidence" value="ECO:0007669"/>
    <property type="project" value="UniProtKB-KW"/>
</dbReference>
<dbReference type="SMART" id="SM00283">
    <property type="entry name" value="MA"/>
    <property type="match status" value="1"/>
</dbReference>
<keyword evidence="2 4" id="KW-0807">Transducer</keyword>
<keyword evidence="5" id="KW-0472">Membrane</keyword>
<dbReference type="PROSITE" id="PS50885">
    <property type="entry name" value="HAMP"/>
    <property type="match status" value="1"/>
</dbReference>
<dbReference type="Pfam" id="PF00015">
    <property type="entry name" value="MCPsignal"/>
    <property type="match status" value="1"/>
</dbReference>
<dbReference type="AlphaFoldDB" id="A0A7V1GDD2"/>
<dbReference type="GO" id="GO:0016020">
    <property type="term" value="C:membrane"/>
    <property type="evidence" value="ECO:0007669"/>
    <property type="project" value="UniProtKB-SubCell"/>
</dbReference>
<dbReference type="SUPFAM" id="SSF58104">
    <property type="entry name" value="Methyl-accepting chemotaxis protein (MCP) signaling domain"/>
    <property type="match status" value="1"/>
</dbReference>
<comment type="subcellular location">
    <subcellularLocation>
        <location evidence="1">Membrane</location>
    </subcellularLocation>
</comment>
<dbReference type="Gene3D" id="1.10.287.950">
    <property type="entry name" value="Methyl-accepting chemotaxis protein"/>
    <property type="match status" value="1"/>
</dbReference>
<comment type="caution">
    <text evidence="8">The sequence shown here is derived from an EMBL/GenBank/DDBJ whole genome shotgun (WGS) entry which is preliminary data.</text>
</comment>
<feature type="domain" description="Methyl-accepting transducer" evidence="6">
    <location>
        <begin position="386"/>
        <end position="622"/>
    </location>
</feature>
<dbReference type="FunFam" id="1.10.287.950:FF:000001">
    <property type="entry name" value="Methyl-accepting chemotaxis sensory transducer"/>
    <property type="match status" value="1"/>
</dbReference>
<accession>A0A7V1GDD2</accession>
<evidence type="ECO:0000259" key="6">
    <source>
        <dbReference type="PROSITE" id="PS50111"/>
    </source>
</evidence>
<evidence type="ECO:0000313" key="8">
    <source>
        <dbReference type="EMBL" id="HEA15294.1"/>
    </source>
</evidence>
<evidence type="ECO:0000256" key="4">
    <source>
        <dbReference type="PROSITE-ProRule" id="PRU00284"/>
    </source>
</evidence>
<dbReference type="InterPro" id="IPR003660">
    <property type="entry name" value="HAMP_dom"/>
</dbReference>
<protein>
    <submittedName>
        <fullName evidence="8">Methyl-accepting chemotaxis protein</fullName>
    </submittedName>
</protein>
<feature type="domain" description="HAMP" evidence="7">
    <location>
        <begin position="329"/>
        <end position="381"/>
    </location>
</feature>
<dbReference type="SUPFAM" id="SSF103190">
    <property type="entry name" value="Sensory domain-like"/>
    <property type="match status" value="1"/>
</dbReference>
<dbReference type="PANTHER" id="PTHR32089:SF112">
    <property type="entry name" value="LYSOZYME-LIKE PROTEIN-RELATED"/>
    <property type="match status" value="1"/>
</dbReference>
<dbReference type="PANTHER" id="PTHR32089">
    <property type="entry name" value="METHYL-ACCEPTING CHEMOTAXIS PROTEIN MCPB"/>
    <property type="match status" value="1"/>
</dbReference>
<dbReference type="Gene3D" id="3.30.450.20">
    <property type="entry name" value="PAS domain"/>
    <property type="match status" value="1"/>
</dbReference>
<dbReference type="Pfam" id="PF22673">
    <property type="entry name" value="MCP-like_PDC_1"/>
    <property type="match status" value="1"/>
</dbReference>
<comment type="similarity">
    <text evidence="3">Belongs to the methyl-accepting chemotaxis (MCP) protein family.</text>
</comment>
<name>A0A7V1GDD2_9GAMM</name>
<dbReference type="GO" id="GO:0006935">
    <property type="term" value="P:chemotaxis"/>
    <property type="evidence" value="ECO:0007669"/>
    <property type="project" value="UniProtKB-ARBA"/>
</dbReference>
<evidence type="ECO:0000256" key="5">
    <source>
        <dbReference type="SAM" id="Phobius"/>
    </source>
</evidence>